<gene>
    <name evidence="1" type="ORF">PTSG_13007</name>
</gene>
<proteinExistence type="predicted"/>
<name>F2UQK9_SALR5</name>
<dbReference type="AlphaFoldDB" id="F2UQK9"/>
<dbReference type="KEGG" id="sre:PTSG_13007"/>
<reference evidence="1" key="1">
    <citation type="submission" date="2009-08" db="EMBL/GenBank/DDBJ databases">
        <title>Annotation of Salpingoeca rosetta.</title>
        <authorList>
            <consortium name="The Broad Institute Genome Sequencing Platform"/>
            <person name="Russ C."/>
            <person name="Cuomo C."/>
            <person name="Burger G."/>
            <person name="Gray M.W."/>
            <person name="Holland P.W.H."/>
            <person name="King N."/>
            <person name="Lang F.B.F."/>
            <person name="Roger A.J."/>
            <person name="Ruiz-Trillo I."/>
            <person name="Young S.K."/>
            <person name="Zeng Q."/>
            <person name="Gargeya S."/>
            <person name="Alvarado L."/>
            <person name="Berlin A."/>
            <person name="Chapman S.B."/>
            <person name="Chen Z."/>
            <person name="Freedman E."/>
            <person name="Gellesch M."/>
            <person name="Goldberg J."/>
            <person name="Griggs A."/>
            <person name="Gujja S."/>
            <person name="Heilman E."/>
            <person name="Heiman D."/>
            <person name="Howarth C."/>
            <person name="Mehta T."/>
            <person name="Neiman D."/>
            <person name="Pearson M."/>
            <person name="Roberts A."/>
            <person name="Saif S."/>
            <person name="Shea T."/>
            <person name="Shenoy N."/>
            <person name="Sisk P."/>
            <person name="Stolte C."/>
            <person name="Sykes S."/>
            <person name="White J."/>
            <person name="Yandava C."/>
            <person name="Haas B."/>
            <person name="Nusbaum C."/>
            <person name="Birren B."/>
        </authorList>
    </citation>
    <scope>NUCLEOTIDE SEQUENCE [LARGE SCALE GENOMIC DNA]</scope>
    <source>
        <strain evidence="1">ATCC 50818</strain>
    </source>
</reference>
<dbReference type="InParanoid" id="F2UQK9"/>
<evidence type="ECO:0000313" key="2">
    <source>
        <dbReference type="Proteomes" id="UP000007799"/>
    </source>
</evidence>
<accession>F2UQK9</accession>
<protein>
    <submittedName>
        <fullName evidence="1">Uncharacterized protein</fullName>
    </submittedName>
</protein>
<sequence>MEDATQPQPRQWNRKPVDPLPDAMVHEILSQDPLTSVIRILKSSNPKKSPEFVPKDGVQIDEDDRVTFTFSTVASHIYTSSSALVHHLWGKLHNFSSCVVFTTPNLTPTQVSLDVMVTVKTIVDNENYNGHANMKITLEIDPGSTYARNGKTDKKWIPVLQGFVHNFVFKHLCPNPVRAVSLDDESVPYSSSA</sequence>
<dbReference type="RefSeq" id="XP_004988535.1">
    <property type="nucleotide sequence ID" value="XM_004988478.1"/>
</dbReference>
<organism evidence="2">
    <name type="scientific">Salpingoeca rosetta (strain ATCC 50818 / BSB-021)</name>
    <dbReference type="NCBI Taxonomy" id="946362"/>
    <lineage>
        <taxon>Eukaryota</taxon>
        <taxon>Choanoflagellata</taxon>
        <taxon>Craspedida</taxon>
        <taxon>Salpingoecidae</taxon>
        <taxon>Salpingoeca</taxon>
    </lineage>
</organism>
<dbReference type="GeneID" id="16069065"/>
<evidence type="ECO:0000313" key="1">
    <source>
        <dbReference type="EMBL" id="EGD79914.1"/>
    </source>
</evidence>
<keyword evidence="2" id="KW-1185">Reference proteome</keyword>
<dbReference type="EMBL" id="GL832989">
    <property type="protein sequence ID" value="EGD79914.1"/>
    <property type="molecule type" value="Genomic_DNA"/>
</dbReference>
<dbReference type="Proteomes" id="UP000007799">
    <property type="component" value="Unassembled WGS sequence"/>
</dbReference>